<dbReference type="InterPro" id="IPR013324">
    <property type="entry name" value="RNA_pol_sigma_r3/r4-like"/>
</dbReference>
<dbReference type="CDD" id="cd06171">
    <property type="entry name" value="Sigma70_r4"/>
    <property type="match status" value="1"/>
</dbReference>
<dbReference type="OrthoDB" id="1822974at2"/>
<dbReference type="InterPro" id="IPR013249">
    <property type="entry name" value="RNA_pol_sigma70_r4_t2"/>
</dbReference>
<dbReference type="AlphaFoldDB" id="A0A1H8B1K6"/>
<evidence type="ECO:0000313" key="3">
    <source>
        <dbReference type="Proteomes" id="UP000199158"/>
    </source>
</evidence>
<dbReference type="GO" id="GO:0003677">
    <property type="term" value="F:DNA binding"/>
    <property type="evidence" value="ECO:0007669"/>
    <property type="project" value="InterPro"/>
</dbReference>
<dbReference type="Gene3D" id="1.10.10.10">
    <property type="entry name" value="Winged helix-like DNA-binding domain superfamily/Winged helix DNA-binding domain"/>
    <property type="match status" value="1"/>
</dbReference>
<dbReference type="SUPFAM" id="SSF88659">
    <property type="entry name" value="Sigma3 and sigma4 domains of RNA polymerase sigma factors"/>
    <property type="match status" value="1"/>
</dbReference>
<dbReference type="EMBL" id="FOCG01000001">
    <property type="protein sequence ID" value="SEM76790.1"/>
    <property type="molecule type" value="Genomic_DNA"/>
</dbReference>
<evidence type="ECO:0000259" key="1">
    <source>
        <dbReference type="PROSITE" id="PS00622"/>
    </source>
</evidence>
<organism evidence="2 3">
    <name type="scientific">Hydrogenoanaerobacterium saccharovorans</name>
    <dbReference type="NCBI Taxonomy" id="474960"/>
    <lineage>
        <taxon>Bacteria</taxon>
        <taxon>Bacillati</taxon>
        <taxon>Bacillota</taxon>
        <taxon>Clostridia</taxon>
        <taxon>Eubacteriales</taxon>
        <taxon>Oscillospiraceae</taxon>
        <taxon>Hydrogenoanaerobacterium</taxon>
    </lineage>
</organism>
<dbReference type="InterPro" id="IPR000792">
    <property type="entry name" value="Tscrpt_reg_LuxR_C"/>
</dbReference>
<dbReference type="InterPro" id="IPR036388">
    <property type="entry name" value="WH-like_DNA-bd_sf"/>
</dbReference>
<gene>
    <name evidence="2" type="ORF">SAMN05216180_1664</name>
</gene>
<dbReference type="Proteomes" id="UP000199158">
    <property type="component" value="Unassembled WGS sequence"/>
</dbReference>
<dbReference type="GO" id="GO:0016987">
    <property type="term" value="F:sigma factor activity"/>
    <property type="evidence" value="ECO:0007669"/>
    <property type="project" value="InterPro"/>
</dbReference>
<keyword evidence="3" id="KW-1185">Reference proteome</keyword>
<dbReference type="Pfam" id="PF08281">
    <property type="entry name" value="Sigma70_r4_2"/>
    <property type="match status" value="1"/>
</dbReference>
<dbReference type="PROSITE" id="PS00622">
    <property type="entry name" value="HTH_LUXR_1"/>
    <property type="match status" value="1"/>
</dbReference>
<sequence>MLRAKTKRVFTVEDIDSISAQAQQCLGSDNTNRRFLKSLLHATRYAVENELTHRQHQCFTLHYYKGLAVKDIAAQLGIDCSTVSRHIRAARERIRSHAHYCVFAYRDSPHSFDC</sequence>
<feature type="domain" description="HTH luxR-type" evidence="1">
    <location>
        <begin position="66"/>
        <end position="93"/>
    </location>
</feature>
<name>A0A1H8B1K6_9FIRM</name>
<protein>
    <submittedName>
        <fullName evidence="2">RNA polymerase sigma factor, sigma-70 family</fullName>
    </submittedName>
</protein>
<proteinExistence type="predicted"/>
<accession>A0A1H8B1K6</accession>
<reference evidence="2 3" key="1">
    <citation type="submission" date="2016-10" db="EMBL/GenBank/DDBJ databases">
        <authorList>
            <person name="de Groot N.N."/>
        </authorList>
    </citation>
    <scope>NUCLEOTIDE SEQUENCE [LARGE SCALE GENOMIC DNA]</scope>
    <source>
        <strain evidence="2 3">CGMCC 1.5070</strain>
    </source>
</reference>
<dbReference type="GO" id="GO:0006352">
    <property type="term" value="P:DNA-templated transcription initiation"/>
    <property type="evidence" value="ECO:0007669"/>
    <property type="project" value="InterPro"/>
</dbReference>
<dbReference type="STRING" id="474960.SAMN05216180_1664"/>
<evidence type="ECO:0000313" key="2">
    <source>
        <dbReference type="EMBL" id="SEM76790.1"/>
    </source>
</evidence>
<dbReference type="RefSeq" id="WP_092753476.1">
    <property type="nucleotide sequence ID" value="NZ_FOCG01000001.1"/>
</dbReference>